<evidence type="ECO:0000313" key="16">
    <source>
        <dbReference type="Proteomes" id="UP000287746"/>
    </source>
</evidence>
<dbReference type="GO" id="GO:0005886">
    <property type="term" value="C:plasma membrane"/>
    <property type="evidence" value="ECO:0007669"/>
    <property type="project" value="UniProtKB-SubCell"/>
</dbReference>
<feature type="transmembrane region" description="Helical" evidence="9">
    <location>
        <begin position="66"/>
        <end position="86"/>
    </location>
</feature>
<proteinExistence type="inferred from homology"/>
<feature type="active site" evidence="9">
    <location>
        <position position="139"/>
    </location>
</feature>
<keyword evidence="7 9" id="KW-1133">Transmembrane helix</keyword>
<accession>A0A1L6J5Z6</accession>
<keyword evidence="5 9" id="KW-0064">Aspartyl protease</keyword>
<evidence type="ECO:0000313" key="12">
    <source>
        <dbReference type="EMBL" id="RSU99375.1"/>
    </source>
</evidence>
<comment type="pathway">
    <text evidence="9">Protein modification; lipoprotein biosynthesis (signal peptide cleavage).</text>
</comment>
<dbReference type="GeneID" id="44131177"/>
<dbReference type="GO" id="GO:0006508">
    <property type="term" value="P:proteolysis"/>
    <property type="evidence" value="ECO:0007669"/>
    <property type="project" value="UniProtKB-KW"/>
</dbReference>
<reference evidence="11" key="1">
    <citation type="submission" date="2016-12" db="EMBL/GenBank/DDBJ databases">
        <title>Whole genome sequencing of Sphingomonas koreensis.</title>
        <authorList>
            <person name="Conlan S."/>
            <person name="Thomas P.J."/>
            <person name="Mullikin J."/>
            <person name="Palmore T.N."/>
            <person name="Frank K.M."/>
            <person name="Segre J.A."/>
        </authorList>
    </citation>
    <scope>NUCLEOTIDE SEQUENCE</scope>
    <source>
        <strain evidence="11">ABOJV</strain>
    </source>
</reference>
<dbReference type="RefSeq" id="WP_075150393.1">
    <property type="nucleotide sequence ID" value="NZ_CP018820.1"/>
</dbReference>
<dbReference type="EC" id="3.4.23.36" evidence="9"/>
<dbReference type="STRING" id="93064.BRX40_01240"/>
<feature type="transmembrane region" description="Helical" evidence="9">
    <location>
        <begin position="93"/>
        <end position="110"/>
    </location>
</feature>
<evidence type="ECO:0000256" key="1">
    <source>
        <dbReference type="ARBA" id="ARBA00006139"/>
    </source>
</evidence>
<comment type="caution">
    <text evidence="9">Lacks conserved residue(s) required for the propagation of feature annotation.</text>
</comment>
<evidence type="ECO:0000313" key="15">
    <source>
        <dbReference type="Proteomes" id="UP000286681"/>
    </source>
</evidence>
<evidence type="ECO:0000256" key="3">
    <source>
        <dbReference type="ARBA" id="ARBA00022670"/>
    </source>
</evidence>
<comment type="similarity">
    <text evidence="1 9 10">Belongs to the peptidase A8 family.</text>
</comment>
<dbReference type="UniPathway" id="UPA00665"/>
<organism evidence="11 14">
    <name type="scientific">Sphingomonas koreensis</name>
    <dbReference type="NCBI Taxonomy" id="93064"/>
    <lineage>
        <taxon>Bacteria</taxon>
        <taxon>Pseudomonadati</taxon>
        <taxon>Pseudomonadota</taxon>
        <taxon>Alphaproteobacteria</taxon>
        <taxon>Sphingomonadales</taxon>
        <taxon>Sphingomonadaceae</taxon>
        <taxon>Sphingomonas</taxon>
    </lineage>
</organism>
<dbReference type="EMBL" id="QQYZ01000021">
    <property type="protein sequence ID" value="RSY79085.1"/>
    <property type="molecule type" value="Genomic_DNA"/>
</dbReference>
<dbReference type="Proteomes" id="UP000286681">
    <property type="component" value="Unassembled WGS sequence"/>
</dbReference>
<feature type="active site" evidence="9">
    <location>
        <position position="120"/>
    </location>
</feature>
<dbReference type="OrthoDB" id="9810259at2"/>
<keyword evidence="8 9" id="KW-0472">Membrane</keyword>
<dbReference type="Pfam" id="PF01252">
    <property type="entry name" value="Peptidase_A8"/>
    <property type="match status" value="1"/>
</dbReference>
<evidence type="ECO:0000256" key="7">
    <source>
        <dbReference type="ARBA" id="ARBA00022989"/>
    </source>
</evidence>
<feature type="transmembrane region" description="Helical" evidence="9">
    <location>
        <begin position="130"/>
        <end position="151"/>
    </location>
</feature>
<dbReference type="PRINTS" id="PR00781">
    <property type="entry name" value="LIPOSIGPTASE"/>
</dbReference>
<keyword evidence="6 9" id="KW-0378">Hydrolase</keyword>
<evidence type="ECO:0000256" key="10">
    <source>
        <dbReference type="RuleBase" id="RU004181"/>
    </source>
</evidence>
<dbReference type="NCBIfam" id="TIGR00077">
    <property type="entry name" value="lspA"/>
    <property type="match status" value="1"/>
</dbReference>
<gene>
    <name evidence="9 12" type="primary">lspA</name>
    <name evidence="11" type="ORF">BRX40_01240</name>
    <name evidence="12" type="ORF">CA257_19620</name>
    <name evidence="13" type="ORF">DAH66_17915</name>
</gene>
<dbReference type="Proteomes" id="UP000287746">
    <property type="component" value="Unassembled WGS sequence"/>
</dbReference>
<protein>
    <recommendedName>
        <fullName evidence="9">Lipoprotein signal peptidase</fullName>
        <ecNumber evidence="9">3.4.23.36</ecNumber>
    </recommendedName>
    <alternativeName>
        <fullName evidence="9">Prolipoprotein signal peptidase</fullName>
    </alternativeName>
    <alternativeName>
        <fullName evidence="9">Signal peptidase II</fullName>
        <shortName evidence="9">SPase II</shortName>
    </alternativeName>
</protein>
<dbReference type="HAMAP" id="MF_00161">
    <property type="entry name" value="LspA"/>
    <property type="match status" value="1"/>
</dbReference>
<dbReference type="PANTHER" id="PTHR33695:SF1">
    <property type="entry name" value="LIPOPROTEIN SIGNAL PEPTIDASE"/>
    <property type="match status" value="1"/>
</dbReference>
<reference evidence="14" key="2">
    <citation type="submission" date="2016-12" db="EMBL/GenBank/DDBJ databases">
        <title>Whole genome sequencing of Sphingomonas sp. ABOJV.</title>
        <authorList>
            <person name="Conlan S."/>
            <person name="Thomas P.J."/>
            <person name="Mullikin J."/>
            <person name="Palmore T.N."/>
            <person name="Frank K.M."/>
            <person name="Segre J.A."/>
        </authorList>
    </citation>
    <scope>NUCLEOTIDE SEQUENCE [LARGE SCALE GENOMIC DNA]</scope>
    <source>
        <strain evidence="14">ABOJV</strain>
    </source>
</reference>
<evidence type="ECO:0000256" key="4">
    <source>
        <dbReference type="ARBA" id="ARBA00022692"/>
    </source>
</evidence>
<dbReference type="AlphaFoldDB" id="A0A1L6J5Z6"/>
<evidence type="ECO:0000256" key="5">
    <source>
        <dbReference type="ARBA" id="ARBA00022750"/>
    </source>
</evidence>
<evidence type="ECO:0000256" key="2">
    <source>
        <dbReference type="ARBA" id="ARBA00022475"/>
    </source>
</evidence>
<keyword evidence="3 9" id="KW-0645">Protease</keyword>
<dbReference type="GO" id="GO:0004190">
    <property type="term" value="F:aspartic-type endopeptidase activity"/>
    <property type="evidence" value="ECO:0007669"/>
    <property type="project" value="UniProtKB-UniRule"/>
</dbReference>
<reference evidence="15 16" key="3">
    <citation type="submission" date="2018-07" db="EMBL/GenBank/DDBJ databases">
        <title>Genomic and Epidemiologic Investigation of an Indolent Hospital Outbreak.</title>
        <authorList>
            <person name="Johnson R.C."/>
            <person name="Deming C."/>
            <person name="Conlan S."/>
            <person name="Zellmer C.J."/>
            <person name="Michelin A.V."/>
            <person name="Lee-Lin S."/>
            <person name="Thomas P.J."/>
            <person name="Park M."/>
            <person name="Weingarten R.A."/>
            <person name="Less J."/>
            <person name="Dekker J.P."/>
            <person name="Frank K.M."/>
            <person name="Musser K.A."/>
            <person name="Mcquiston J.R."/>
            <person name="Henderson D.K."/>
            <person name="Lau A.F."/>
            <person name="Palmore T.N."/>
            <person name="Segre J.A."/>
        </authorList>
    </citation>
    <scope>NUCLEOTIDE SEQUENCE [LARGE SCALE GENOMIC DNA]</scope>
    <source>
        <strain evidence="13 16">SK-CDC1_0717</strain>
        <strain evidence="12 15">SK-NIH.Env10_0317</strain>
    </source>
</reference>
<comment type="catalytic activity">
    <reaction evidence="9">
        <text>Release of signal peptides from bacterial membrane prolipoproteins. Hydrolyzes -Xaa-Yaa-Zaa-|-(S,diacylglyceryl)Cys-, in which Xaa is hydrophobic (preferably Leu), and Yaa (Ala or Ser) and Zaa (Gly or Ala) have small, neutral side chains.</text>
        <dbReference type="EC" id="3.4.23.36"/>
    </reaction>
</comment>
<evidence type="ECO:0000313" key="14">
    <source>
        <dbReference type="Proteomes" id="UP000185161"/>
    </source>
</evidence>
<dbReference type="InterPro" id="IPR001872">
    <property type="entry name" value="Peptidase_A8"/>
</dbReference>
<dbReference type="Proteomes" id="UP000185161">
    <property type="component" value="Chromosome"/>
</dbReference>
<evidence type="ECO:0000313" key="11">
    <source>
        <dbReference type="EMBL" id="APR51236.1"/>
    </source>
</evidence>
<keyword evidence="14" id="KW-1185">Reference proteome</keyword>
<dbReference type="EMBL" id="CP018820">
    <property type="protein sequence ID" value="APR51236.1"/>
    <property type="molecule type" value="Genomic_DNA"/>
</dbReference>
<evidence type="ECO:0000256" key="6">
    <source>
        <dbReference type="ARBA" id="ARBA00022801"/>
    </source>
</evidence>
<dbReference type="EMBL" id="QQWO01000022">
    <property type="protein sequence ID" value="RSU99375.1"/>
    <property type="molecule type" value="Genomic_DNA"/>
</dbReference>
<keyword evidence="4 9" id="KW-0812">Transmembrane</keyword>
<comment type="function">
    <text evidence="9">This protein specifically catalyzes the removal of signal peptides from prolipoproteins.</text>
</comment>
<evidence type="ECO:0000256" key="8">
    <source>
        <dbReference type="ARBA" id="ARBA00023136"/>
    </source>
</evidence>
<keyword evidence="2 9" id="KW-1003">Cell membrane</keyword>
<dbReference type="KEGG" id="skr:BRX40_01240"/>
<evidence type="ECO:0000313" key="13">
    <source>
        <dbReference type="EMBL" id="RSY79085.1"/>
    </source>
</evidence>
<name>A0A1L6J5Z6_9SPHN</name>
<sequence length="177" mass="19080">MNRNRTLGFALAALIFIADQAVKAFVVEGLGIAYPGAVREILPFFDLRFVANNGVSLGLLAAETELMRWGLVVMTAVIAIGVGFWMAREKNRGDLLALAFVLGGALGNIVDRTRFGYVVDYADLHFGEWRPFLVFNVADAAITIGVVILLIRALFVREKPKAEGTGAEAAPVENANA</sequence>
<dbReference type="PANTHER" id="PTHR33695">
    <property type="entry name" value="LIPOPROTEIN SIGNAL PEPTIDASE"/>
    <property type="match status" value="1"/>
</dbReference>
<comment type="subcellular location">
    <subcellularLocation>
        <location evidence="9">Cell membrane</location>
        <topology evidence="9">Multi-pass membrane protein</topology>
    </subcellularLocation>
</comment>
<evidence type="ECO:0000256" key="9">
    <source>
        <dbReference type="HAMAP-Rule" id="MF_00161"/>
    </source>
</evidence>